<dbReference type="SUPFAM" id="SSF52980">
    <property type="entry name" value="Restriction endonuclease-like"/>
    <property type="match status" value="1"/>
</dbReference>
<keyword evidence="3" id="KW-1185">Reference proteome</keyword>
<dbReference type="Gene3D" id="3.40.960.10">
    <property type="entry name" value="VSR Endonuclease"/>
    <property type="match status" value="1"/>
</dbReference>
<dbReference type="PANTHER" id="PTHR38590">
    <property type="entry name" value="BLL0828 PROTEIN"/>
    <property type="match status" value="1"/>
</dbReference>
<dbReference type="Proteomes" id="UP001501556">
    <property type="component" value="Unassembled WGS sequence"/>
</dbReference>
<dbReference type="InterPro" id="IPR047216">
    <property type="entry name" value="Endonuclease_DUF559_bact"/>
</dbReference>
<dbReference type="Pfam" id="PF04480">
    <property type="entry name" value="DUF559"/>
    <property type="match status" value="1"/>
</dbReference>
<dbReference type="InterPro" id="IPR007569">
    <property type="entry name" value="DUF559"/>
</dbReference>
<sequence length="120" mass="13649">MTTLNNLPHKKDERRTLRNNLTPAEAKLWSVLKSGQLAGRKFRRQHSIGEFILDFYCPQEKLAVELDGAAHFTASGNLHDAERTDYLNSVGIRVVRFENKLIWSALDSVLHSIESNFGAR</sequence>
<name>A0ABP7PCH1_9BACT</name>
<protein>
    <recommendedName>
        <fullName evidence="1">DUF559 domain-containing protein</fullName>
    </recommendedName>
</protein>
<dbReference type="EMBL" id="BAABDI010000003">
    <property type="protein sequence ID" value="GAA3962778.1"/>
    <property type="molecule type" value="Genomic_DNA"/>
</dbReference>
<dbReference type="RefSeq" id="WP_345121044.1">
    <property type="nucleotide sequence ID" value="NZ_BAABDI010000003.1"/>
</dbReference>
<evidence type="ECO:0000313" key="2">
    <source>
        <dbReference type="EMBL" id="GAA3962778.1"/>
    </source>
</evidence>
<organism evidence="2 3">
    <name type="scientific">Hymenobacter antarcticus</name>
    <dbReference type="NCBI Taxonomy" id="486270"/>
    <lineage>
        <taxon>Bacteria</taxon>
        <taxon>Pseudomonadati</taxon>
        <taxon>Bacteroidota</taxon>
        <taxon>Cytophagia</taxon>
        <taxon>Cytophagales</taxon>
        <taxon>Hymenobacteraceae</taxon>
        <taxon>Hymenobacter</taxon>
    </lineage>
</organism>
<dbReference type="InterPro" id="IPR011335">
    <property type="entry name" value="Restrct_endonuc-II-like"/>
</dbReference>
<reference evidence="3" key="1">
    <citation type="journal article" date="2019" name="Int. J. Syst. Evol. Microbiol.">
        <title>The Global Catalogue of Microorganisms (GCM) 10K type strain sequencing project: providing services to taxonomists for standard genome sequencing and annotation.</title>
        <authorList>
            <consortium name="The Broad Institute Genomics Platform"/>
            <consortium name="The Broad Institute Genome Sequencing Center for Infectious Disease"/>
            <person name="Wu L."/>
            <person name="Ma J."/>
        </authorList>
    </citation>
    <scope>NUCLEOTIDE SEQUENCE [LARGE SCALE GENOMIC DNA]</scope>
    <source>
        <strain evidence="3">JCM 17217</strain>
    </source>
</reference>
<dbReference type="PANTHER" id="PTHR38590:SF1">
    <property type="entry name" value="BLL0828 PROTEIN"/>
    <property type="match status" value="1"/>
</dbReference>
<dbReference type="CDD" id="cd01038">
    <property type="entry name" value="Endonuclease_DUF559"/>
    <property type="match status" value="1"/>
</dbReference>
<accession>A0ABP7PCH1</accession>
<gene>
    <name evidence="2" type="ORF">GCM10022407_06930</name>
</gene>
<comment type="caution">
    <text evidence="2">The sequence shown here is derived from an EMBL/GenBank/DDBJ whole genome shotgun (WGS) entry which is preliminary data.</text>
</comment>
<evidence type="ECO:0000313" key="3">
    <source>
        <dbReference type="Proteomes" id="UP001501556"/>
    </source>
</evidence>
<evidence type="ECO:0000259" key="1">
    <source>
        <dbReference type="Pfam" id="PF04480"/>
    </source>
</evidence>
<feature type="domain" description="DUF559" evidence="1">
    <location>
        <begin position="11"/>
        <end position="114"/>
    </location>
</feature>
<proteinExistence type="predicted"/>